<keyword evidence="3" id="KW-1185">Reference proteome</keyword>
<dbReference type="Proteomes" id="UP000274822">
    <property type="component" value="Unassembled WGS sequence"/>
</dbReference>
<comment type="caution">
    <text evidence="2">The sequence shown here is derived from an EMBL/GenBank/DDBJ whole genome shotgun (WGS) entry which is preliminary data.</text>
</comment>
<evidence type="ECO:0000313" key="3">
    <source>
        <dbReference type="Proteomes" id="UP000274822"/>
    </source>
</evidence>
<organism evidence="2 3">
    <name type="scientific">Jimgerdemannia flammicorona</name>
    <dbReference type="NCBI Taxonomy" id="994334"/>
    <lineage>
        <taxon>Eukaryota</taxon>
        <taxon>Fungi</taxon>
        <taxon>Fungi incertae sedis</taxon>
        <taxon>Mucoromycota</taxon>
        <taxon>Mucoromycotina</taxon>
        <taxon>Endogonomycetes</taxon>
        <taxon>Endogonales</taxon>
        <taxon>Endogonaceae</taxon>
        <taxon>Jimgerdemannia</taxon>
    </lineage>
</organism>
<protein>
    <submittedName>
        <fullName evidence="2">Uncharacterized protein</fullName>
    </submittedName>
</protein>
<name>A0A433QQY5_9FUNG</name>
<sequence>MILCCHGKRNNSCRFQVLLESTEESLLLRDSLEATVTELGRSIHKLKGDLLKGRSLSMRDKGLAEGEDALLCTDASTLDHDEVLVDITVVGEPAQGRDGFLGDIELGGAVELVCGLADAVDFLVELHTVMITTLTGTGDGVHDAGRMPSADTSDLAKALVGFAGKLLGTVTVGDTLETVTLGDADDVDHLVLLEDGVDVDRLLEVLTGPVNLLGNGTTIQLDLHDVGFFLADLELANLGVGQDAYNGAVLLDALELAVDLLGALGVLLGVFGEGLLFGAVPVLVEATLKLLRQVLGPDSGEGAEAAGSLDVADDTDDDKRGGLDDGNGLDDLLLVHLYSLRNNLNFMSNRFLQLTPTTFQFADNVSHTGLVAQEGSQVDGPGLVVLREGLDLSAVAGSALPRQETQRTVAGRLELTMRLYESKDKASVWGGFRMDDEWTDGWMDGQHTIVNRGWGKRESSSAGSPHIPKNFGLC</sequence>
<gene>
    <name evidence="2" type="ORF">BC938DRAFT_476039</name>
</gene>
<feature type="region of interest" description="Disordered" evidence="1">
    <location>
        <begin position="455"/>
        <end position="474"/>
    </location>
</feature>
<evidence type="ECO:0000256" key="1">
    <source>
        <dbReference type="SAM" id="MobiDB-lite"/>
    </source>
</evidence>
<proteinExistence type="predicted"/>
<accession>A0A433QQY5</accession>
<evidence type="ECO:0000313" key="2">
    <source>
        <dbReference type="EMBL" id="RUS32203.1"/>
    </source>
</evidence>
<reference evidence="2 3" key="1">
    <citation type="journal article" date="2018" name="New Phytol.">
        <title>Phylogenomics of Endogonaceae and evolution of mycorrhizas within Mucoromycota.</title>
        <authorList>
            <person name="Chang Y."/>
            <person name="Desiro A."/>
            <person name="Na H."/>
            <person name="Sandor L."/>
            <person name="Lipzen A."/>
            <person name="Clum A."/>
            <person name="Barry K."/>
            <person name="Grigoriev I.V."/>
            <person name="Martin F.M."/>
            <person name="Stajich J.E."/>
            <person name="Smith M.E."/>
            <person name="Bonito G."/>
            <person name="Spatafora J.W."/>
        </authorList>
    </citation>
    <scope>NUCLEOTIDE SEQUENCE [LARGE SCALE GENOMIC DNA]</scope>
    <source>
        <strain evidence="2 3">AD002</strain>
    </source>
</reference>
<dbReference type="AlphaFoldDB" id="A0A433QQY5"/>
<feature type="region of interest" description="Disordered" evidence="1">
    <location>
        <begin position="299"/>
        <end position="322"/>
    </location>
</feature>
<dbReference type="EMBL" id="RBNJ01002243">
    <property type="protein sequence ID" value="RUS32203.1"/>
    <property type="molecule type" value="Genomic_DNA"/>
</dbReference>